<sequence>MSRSILAADRVSKSFDLKGSGLSAGNKLRLKAVDTVSLNLTAGETLGIAGESGCGKSTLAKLITGLLQPDSGVVSFQGNDIRQLAAPDTRQFRRSVQMVFQDPFSSLNPRMRIGDTIAEPLLIHKLCDVDRIRETSVNLMEQVGLSGDQYDRFPHEFSGGQRQRIGIARALAARPAVLIADEPVSSLDISIQAQIINLLQDLKQQHGLSLLMVSHDLGVLRHICDRIAVMYLGAVVELAPASELFTHCRHPYSQALLAAIPSIHKNSGISCRPLRSHDVPSAANLPEGCRFHPRCPYAEEICRKESPMLQEQRPGHLAACHLSDRIFTE</sequence>
<evidence type="ECO:0000256" key="1">
    <source>
        <dbReference type="ARBA" id="ARBA00005417"/>
    </source>
</evidence>
<dbReference type="NCBIfam" id="TIGR01727">
    <property type="entry name" value="oligo_HPY"/>
    <property type="match status" value="1"/>
</dbReference>
<dbReference type="SUPFAM" id="SSF52540">
    <property type="entry name" value="P-loop containing nucleoside triphosphate hydrolases"/>
    <property type="match status" value="1"/>
</dbReference>
<proteinExistence type="inferred from homology"/>
<dbReference type="HOGENOM" id="CLU_000604_1_23_7"/>
<dbReference type="Pfam" id="PF08352">
    <property type="entry name" value="oligo_HPY"/>
    <property type="match status" value="1"/>
</dbReference>
<dbReference type="eggNOG" id="COG4608">
    <property type="taxonomic scope" value="Bacteria"/>
</dbReference>
<organism evidence="6 7">
    <name type="scientific">Trichlorobacter lovleyi (strain ATCC BAA-1151 / DSM 17278 / SZ)</name>
    <name type="common">Geobacter lovleyi</name>
    <dbReference type="NCBI Taxonomy" id="398767"/>
    <lineage>
        <taxon>Bacteria</taxon>
        <taxon>Pseudomonadati</taxon>
        <taxon>Thermodesulfobacteriota</taxon>
        <taxon>Desulfuromonadia</taxon>
        <taxon>Geobacterales</taxon>
        <taxon>Geobacteraceae</taxon>
        <taxon>Trichlorobacter</taxon>
    </lineage>
</organism>
<dbReference type="KEGG" id="glo:Glov_2015"/>
<gene>
    <name evidence="6" type="ordered locus">Glov_2015</name>
</gene>
<keyword evidence="7" id="KW-1185">Reference proteome</keyword>
<dbReference type="Proteomes" id="UP000002420">
    <property type="component" value="Chromosome"/>
</dbReference>
<dbReference type="EMBL" id="CP001089">
    <property type="protein sequence ID" value="ACD95731.1"/>
    <property type="molecule type" value="Genomic_DNA"/>
</dbReference>
<reference evidence="6 7" key="1">
    <citation type="submission" date="2008-05" db="EMBL/GenBank/DDBJ databases">
        <title>Complete sequence of chromosome of Geobacter lovleyi SZ.</title>
        <authorList>
            <consortium name="US DOE Joint Genome Institute"/>
            <person name="Lucas S."/>
            <person name="Copeland A."/>
            <person name="Lapidus A."/>
            <person name="Glavina del Rio T."/>
            <person name="Dalin E."/>
            <person name="Tice H."/>
            <person name="Bruce D."/>
            <person name="Goodwin L."/>
            <person name="Pitluck S."/>
            <person name="Chertkov O."/>
            <person name="Meincke L."/>
            <person name="Brettin T."/>
            <person name="Detter J.C."/>
            <person name="Han C."/>
            <person name="Tapia R."/>
            <person name="Kuske C.R."/>
            <person name="Schmutz J."/>
            <person name="Larimer F."/>
            <person name="Land M."/>
            <person name="Hauser L."/>
            <person name="Kyrpides N."/>
            <person name="Mikhailova N."/>
            <person name="Sung Y."/>
            <person name="Fletcher K.E."/>
            <person name="Ritalahti K.M."/>
            <person name="Loeffler F.E."/>
            <person name="Richardson P."/>
        </authorList>
    </citation>
    <scope>NUCLEOTIDE SEQUENCE [LARGE SCALE GENOMIC DNA]</scope>
    <source>
        <strain evidence="7">ATCC BAA-1151 / DSM 17278 / SZ</strain>
    </source>
</reference>
<dbReference type="GO" id="GO:0016887">
    <property type="term" value="F:ATP hydrolysis activity"/>
    <property type="evidence" value="ECO:0007669"/>
    <property type="project" value="InterPro"/>
</dbReference>
<keyword evidence="3" id="KW-0547">Nucleotide-binding</keyword>
<keyword evidence="2" id="KW-0813">Transport</keyword>
<dbReference type="InterPro" id="IPR027417">
    <property type="entry name" value="P-loop_NTPase"/>
</dbReference>
<evidence type="ECO:0000259" key="5">
    <source>
        <dbReference type="PROSITE" id="PS50893"/>
    </source>
</evidence>
<dbReference type="RefSeq" id="WP_012470070.1">
    <property type="nucleotide sequence ID" value="NC_010814.1"/>
</dbReference>
<feature type="domain" description="ABC transporter" evidence="5">
    <location>
        <begin position="17"/>
        <end position="257"/>
    </location>
</feature>
<dbReference type="PANTHER" id="PTHR43776:SF7">
    <property type="entry name" value="D,D-DIPEPTIDE TRANSPORT ATP-BINDING PROTEIN DDPF-RELATED"/>
    <property type="match status" value="1"/>
</dbReference>
<dbReference type="InterPro" id="IPR017871">
    <property type="entry name" value="ABC_transporter-like_CS"/>
</dbReference>
<protein>
    <submittedName>
        <fullName evidence="6">Oligopeptide/dipeptide ABC transporter, ATPase subunit</fullName>
    </submittedName>
</protein>
<dbReference type="InterPro" id="IPR003439">
    <property type="entry name" value="ABC_transporter-like_ATP-bd"/>
</dbReference>
<evidence type="ECO:0000256" key="3">
    <source>
        <dbReference type="ARBA" id="ARBA00022741"/>
    </source>
</evidence>
<dbReference type="GO" id="GO:0015833">
    <property type="term" value="P:peptide transport"/>
    <property type="evidence" value="ECO:0007669"/>
    <property type="project" value="InterPro"/>
</dbReference>
<dbReference type="OrthoDB" id="9809450at2"/>
<dbReference type="Pfam" id="PF00005">
    <property type="entry name" value="ABC_tran"/>
    <property type="match status" value="1"/>
</dbReference>
<evidence type="ECO:0000313" key="6">
    <source>
        <dbReference type="EMBL" id="ACD95731.1"/>
    </source>
</evidence>
<keyword evidence="4" id="KW-0067">ATP-binding</keyword>
<dbReference type="Gene3D" id="3.40.50.300">
    <property type="entry name" value="P-loop containing nucleotide triphosphate hydrolases"/>
    <property type="match status" value="1"/>
</dbReference>
<dbReference type="CDD" id="cd03257">
    <property type="entry name" value="ABC_NikE_OppD_transporters"/>
    <property type="match status" value="1"/>
</dbReference>
<evidence type="ECO:0000256" key="4">
    <source>
        <dbReference type="ARBA" id="ARBA00022840"/>
    </source>
</evidence>
<dbReference type="PANTHER" id="PTHR43776">
    <property type="entry name" value="TRANSPORT ATP-BINDING PROTEIN"/>
    <property type="match status" value="1"/>
</dbReference>
<dbReference type="PROSITE" id="PS50893">
    <property type="entry name" value="ABC_TRANSPORTER_2"/>
    <property type="match status" value="1"/>
</dbReference>
<comment type="similarity">
    <text evidence="1">Belongs to the ABC transporter superfamily.</text>
</comment>
<dbReference type="GO" id="GO:0005524">
    <property type="term" value="F:ATP binding"/>
    <property type="evidence" value="ECO:0007669"/>
    <property type="project" value="UniProtKB-KW"/>
</dbReference>
<evidence type="ECO:0000256" key="2">
    <source>
        <dbReference type="ARBA" id="ARBA00022448"/>
    </source>
</evidence>
<dbReference type="GO" id="GO:0055085">
    <property type="term" value="P:transmembrane transport"/>
    <property type="evidence" value="ECO:0007669"/>
    <property type="project" value="UniProtKB-ARBA"/>
</dbReference>
<dbReference type="PROSITE" id="PS00211">
    <property type="entry name" value="ABC_TRANSPORTER_1"/>
    <property type="match status" value="1"/>
</dbReference>
<dbReference type="AlphaFoldDB" id="B3E2S4"/>
<dbReference type="InterPro" id="IPR013563">
    <property type="entry name" value="Oligopep_ABC_C"/>
</dbReference>
<dbReference type="InterPro" id="IPR050319">
    <property type="entry name" value="ABC_transp_ATP-bind"/>
</dbReference>
<evidence type="ECO:0000313" key="7">
    <source>
        <dbReference type="Proteomes" id="UP000002420"/>
    </source>
</evidence>
<dbReference type="SMART" id="SM00382">
    <property type="entry name" value="AAA"/>
    <property type="match status" value="1"/>
</dbReference>
<dbReference type="InterPro" id="IPR003593">
    <property type="entry name" value="AAA+_ATPase"/>
</dbReference>
<accession>B3E2S4</accession>
<dbReference type="FunFam" id="3.40.50.300:FF:000016">
    <property type="entry name" value="Oligopeptide ABC transporter ATP-binding component"/>
    <property type="match status" value="1"/>
</dbReference>
<dbReference type="STRING" id="398767.Glov_2015"/>
<name>B3E2S4_TRIL1</name>